<dbReference type="Pfam" id="PF00487">
    <property type="entry name" value="FA_desaturase"/>
    <property type="match status" value="1"/>
</dbReference>
<dbReference type="CDD" id="cd03505">
    <property type="entry name" value="Delta9-FADS-like"/>
    <property type="match status" value="1"/>
</dbReference>
<dbReference type="GO" id="GO:0005506">
    <property type="term" value="F:iron ion binding"/>
    <property type="evidence" value="ECO:0007669"/>
    <property type="project" value="TreeGrafter"/>
</dbReference>
<keyword evidence="11 12" id="KW-0275">Fatty acid biosynthesis</keyword>
<evidence type="ECO:0000259" key="14">
    <source>
        <dbReference type="Pfam" id="PF00487"/>
    </source>
</evidence>
<dbReference type="AlphaFoldDB" id="A0A482VK63"/>
<comment type="domain">
    <text evidence="12">The histidine box domains are involved in binding the catalytic metal ions.</text>
</comment>
<keyword evidence="6 13" id="KW-1133">Transmembrane helix</keyword>
<dbReference type="GO" id="GO:0005789">
    <property type="term" value="C:endoplasmic reticulum membrane"/>
    <property type="evidence" value="ECO:0007669"/>
    <property type="project" value="TreeGrafter"/>
</dbReference>
<comment type="caution">
    <text evidence="15">The sequence shown here is derived from an EMBL/GenBank/DDBJ whole genome shotgun (WGS) entry which is preliminary data.</text>
</comment>
<gene>
    <name evidence="15" type="ORF">BDFB_001337</name>
</gene>
<dbReference type="InterPro" id="IPR005804">
    <property type="entry name" value="FA_desaturase_dom"/>
</dbReference>
<keyword evidence="7 12" id="KW-0560">Oxidoreductase</keyword>
<evidence type="ECO:0000256" key="10">
    <source>
        <dbReference type="ARBA" id="ARBA00023136"/>
    </source>
</evidence>
<comment type="similarity">
    <text evidence="2 12">Belongs to the fatty acid desaturase type 1 family.</text>
</comment>
<comment type="cofactor">
    <cofactor evidence="12">
        <name>Fe(2+)</name>
        <dbReference type="ChEBI" id="CHEBI:29033"/>
    </cofactor>
</comment>
<name>A0A482VK63_ASBVE</name>
<evidence type="ECO:0000256" key="3">
    <source>
        <dbReference type="ARBA" id="ARBA00022516"/>
    </source>
</evidence>
<evidence type="ECO:0000256" key="1">
    <source>
        <dbReference type="ARBA" id="ARBA00004141"/>
    </source>
</evidence>
<protein>
    <submittedName>
        <fullName evidence="15">FA desaturase domain containing protein</fullName>
    </submittedName>
</protein>
<feature type="transmembrane region" description="Helical" evidence="13">
    <location>
        <begin position="193"/>
        <end position="214"/>
    </location>
</feature>
<evidence type="ECO:0000256" key="6">
    <source>
        <dbReference type="ARBA" id="ARBA00022989"/>
    </source>
</evidence>
<comment type="subcellular location">
    <subcellularLocation>
        <location evidence="1">Membrane</location>
        <topology evidence="1">Multi-pass membrane protein</topology>
    </subcellularLocation>
</comment>
<evidence type="ECO:0000256" key="8">
    <source>
        <dbReference type="ARBA" id="ARBA00023004"/>
    </source>
</evidence>
<keyword evidence="5" id="KW-0276">Fatty acid metabolism</keyword>
<dbReference type="InterPro" id="IPR015876">
    <property type="entry name" value="Acyl-CoA_DS"/>
</dbReference>
<proteinExistence type="inferred from homology"/>
<accession>A0A482VK63</accession>
<dbReference type="GO" id="GO:0004768">
    <property type="term" value="F:stearoyl-CoA 9-desaturase activity"/>
    <property type="evidence" value="ECO:0007669"/>
    <property type="project" value="TreeGrafter"/>
</dbReference>
<dbReference type="EMBL" id="QDEB01092888">
    <property type="protein sequence ID" value="RZC32996.1"/>
    <property type="molecule type" value="Genomic_DNA"/>
</dbReference>
<evidence type="ECO:0000256" key="4">
    <source>
        <dbReference type="ARBA" id="ARBA00022692"/>
    </source>
</evidence>
<dbReference type="PRINTS" id="PR00075">
    <property type="entry name" value="FACDDSATRASE"/>
</dbReference>
<keyword evidence="8" id="KW-0408">Iron</keyword>
<evidence type="ECO:0000313" key="15">
    <source>
        <dbReference type="EMBL" id="RZC32996.1"/>
    </source>
</evidence>
<feature type="transmembrane region" description="Helical" evidence="13">
    <location>
        <begin position="21"/>
        <end position="46"/>
    </location>
</feature>
<feature type="transmembrane region" description="Helical" evidence="13">
    <location>
        <begin position="170"/>
        <end position="187"/>
    </location>
</feature>
<evidence type="ECO:0000256" key="11">
    <source>
        <dbReference type="ARBA" id="ARBA00023160"/>
    </source>
</evidence>
<evidence type="ECO:0000256" key="7">
    <source>
        <dbReference type="ARBA" id="ARBA00023002"/>
    </source>
</evidence>
<keyword evidence="9" id="KW-0443">Lipid metabolism</keyword>
<evidence type="ECO:0000256" key="2">
    <source>
        <dbReference type="ARBA" id="ARBA00009295"/>
    </source>
</evidence>
<evidence type="ECO:0000256" key="5">
    <source>
        <dbReference type="ARBA" id="ARBA00022832"/>
    </source>
</evidence>
<organism evidence="15 16">
    <name type="scientific">Asbolus verrucosus</name>
    <name type="common">Desert ironclad beetle</name>
    <dbReference type="NCBI Taxonomy" id="1661398"/>
    <lineage>
        <taxon>Eukaryota</taxon>
        <taxon>Metazoa</taxon>
        <taxon>Ecdysozoa</taxon>
        <taxon>Arthropoda</taxon>
        <taxon>Hexapoda</taxon>
        <taxon>Insecta</taxon>
        <taxon>Pterygota</taxon>
        <taxon>Neoptera</taxon>
        <taxon>Endopterygota</taxon>
        <taxon>Coleoptera</taxon>
        <taxon>Polyphaga</taxon>
        <taxon>Cucujiformia</taxon>
        <taxon>Tenebrionidae</taxon>
        <taxon>Pimeliinae</taxon>
        <taxon>Asbolus</taxon>
    </lineage>
</organism>
<keyword evidence="3 12" id="KW-0444">Lipid biosynthesis</keyword>
<sequence length="476" mass="54199">MSVETVAHKIEEKPKYVWKLVWGNILLLLILHIFAIHGLYFAIITVKWETVLWGYFLGFITGQGITAGAHRLWAHRSYKAKLPLKLILCFFQTLALQTPIYDWVRDHRVHHKYVDTDADPHNATRGFFFSHMGWLLIKKHNDVVTKGKNVDLSDLRADSVVMFQKKYHKIAAPFLCLLLPALVPWYFFEEKFYVSWCTACVLRYVLSLHATWAVNSAAHMWGNKPYDKDIKPTENLAVAVFAFGEGWHNYHHVFPWDYKTGELGGYRTNITTAFIDLMAKLGWAYERKCQIFGKPFLYHAPQALTSLVSSASAASSGSLSNIAKLPKLDDDDFFKESLENSRNQNEEEGMKNEASPSLIQNKINKIVQKIRFLSMLTNSGNHNDDDFQKERDAFDKEFEEDFGKEELVEGSGYFYNKPDKVQIGAKQETTENNRININPANIGVFFMELIGSLVGLAYGAAAQLNYGGSTTAPPST</sequence>
<dbReference type="PANTHER" id="PTHR11351:SF98">
    <property type="entry name" value="RE43130P"/>
    <property type="match status" value="1"/>
</dbReference>
<evidence type="ECO:0000313" key="16">
    <source>
        <dbReference type="Proteomes" id="UP000292052"/>
    </source>
</evidence>
<dbReference type="GO" id="GO:0006636">
    <property type="term" value="P:unsaturated fatty acid biosynthetic process"/>
    <property type="evidence" value="ECO:0007669"/>
    <property type="project" value="TreeGrafter"/>
</dbReference>
<dbReference type="Proteomes" id="UP000292052">
    <property type="component" value="Unassembled WGS sequence"/>
</dbReference>
<evidence type="ECO:0000256" key="12">
    <source>
        <dbReference type="RuleBase" id="RU000581"/>
    </source>
</evidence>
<dbReference type="PANTHER" id="PTHR11351">
    <property type="entry name" value="ACYL-COA DESATURASE"/>
    <property type="match status" value="1"/>
</dbReference>
<feature type="transmembrane region" description="Helical" evidence="13">
    <location>
        <begin position="52"/>
        <end position="73"/>
    </location>
</feature>
<keyword evidence="16" id="KW-1185">Reference proteome</keyword>
<dbReference type="OrthoDB" id="10260134at2759"/>
<evidence type="ECO:0000256" key="13">
    <source>
        <dbReference type="SAM" id="Phobius"/>
    </source>
</evidence>
<feature type="domain" description="Fatty acid desaturase" evidence="14">
    <location>
        <begin position="49"/>
        <end position="255"/>
    </location>
</feature>
<evidence type="ECO:0000256" key="9">
    <source>
        <dbReference type="ARBA" id="ARBA00023098"/>
    </source>
</evidence>
<keyword evidence="10 13" id="KW-0472">Membrane</keyword>
<keyword evidence="4 12" id="KW-0812">Transmembrane</keyword>
<reference evidence="15 16" key="1">
    <citation type="submission" date="2017-03" db="EMBL/GenBank/DDBJ databases">
        <title>Genome of the blue death feigning beetle - Asbolus verrucosus.</title>
        <authorList>
            <person name="Rider S.D."/>
        </authorList>
    </citation>
    <scope>NUCLEOTIDE SEQUENCE [LARGE SCALE GENOMIC DNA]</scope>
    <source>
        <strain evidence="15">Butters</strain>
        <tissue evidence="15">Head and leg muscle</tissue>
    </source>
</reference>